<feature type="transmembrane region" description="Helical" evidence="7">
    <location>
        <begin position="200"/>
        <end position="226"/>
    </location>
</feature>
<reference evidence="9 10" key="1">
    <citation type="journal article" date="2019" name="Microorganisms">
        <title>Genome Insights into the Novel Species Microvirga brassicacearum, a Rapeseed Endophyte with Biotechnological Potential.</title>
        <authorList>
            <person name="Jimenez-Gomez A."/>
            <person name="Saati-Santamaria Z."/>
            <person name="Igual J.M."/>
            <person name="Rivas R."/>
            <person name="Mateos P.F."/>
            <person name="Garcia-Fraile P."/>
        </authorList>
    </citation>
    <scope>NUCLEOTIDE SEQUENCE [LARGE SCALE GENOMIC DNA]</scope>
    <source>
        <strain evidence="9 10">CDVBN77</strain>
    </source>
</reference>
<name>A0A5N3PFX3_9HYPH</name>
<comment type="subcellular location">
    <subcellularLocation>
        <location evidence="1 7">Cell membrane</location>
        <topology evidence="1 7">Multi-pass membrane protein</topology>
    </subcellularLocation>
</comment>
<keyword evidence="2 7" id="KW-0813">Transport</keyword>
<evidence type="ECO:0000256" key="7">
    <source>
        <dbReference type="RuleBase" id="RU363032"/>
    </source>
</evidence>
<proteinExistence type="inferred from homology"/>
<evidence type="ECO:0000313" key="10">
    <source>
        <dbReference type="Proteomes" id="UP000325684"/>
    </source>
</evidence>
<feature type="domain" description="ABC transmembrane type-1" evidence="8">
    <location>
        <begin position="79"/>
        <end position="268"/>
    </location>
</feature>
<dbReference type="InterPro" id="IPR000515">
    <property type="entry name" value="MetI-like"/>
</dbReference>
<dbReference type="Gene3D" id="1.10.3720.10">
    <property type="entry name" value="MetI-like"/>
    <property type="match status" value="1"/>
</dbReference>
<dbReference type="InterPro" id="IPR035906">
    <property type="entry name" value="MetI-like_sf"/>
</dbReference>
<dbReference type="PROSITE" id="PS50928">
    <property type="entry name" value="ABC_TM1"/>
    <property type="match status" value="1"/>
</dbReference>
<dbReference type="GO" id="GO:0055085">
    <property type="term" value="P:transmembrane transport"/>
    <property type="evidence" value="ECO:0007669"/>
    <property type="project" value="InterPro"/>
</dbReference>
<dbReference type="PANTHER" id="PTHR43386:SF25">
    <property type="entry name" value="PEPTIDE ABC TRANSPORTER PERMEASE PROTEIN"/>
    <property type="match status" value="1"/>
</dbReference>
<keyword evidence="6 7" id="KW-0472">Membrane</keyword>
<evidence type="ECO:0000256" key="5">
    <source>
        <dbReference type="ARBA" id="ARBA00022989"/>
    </source>
</evidence>
<evidence type="ECO:0000256" key="6">
    <source>
        <dbReference type="ARBA" id="ARBA00023136"/>
    </source>
</evidence>
<sequence>MNRMMRASAMTRRLLTRKGALFSLIFLAAITGAAAFADLLSLDPLSQDLVNALEKPSAAHWFGTDELGRDIMARAVYGARTSLLTAAGAVGIAAMVGIPIGLVAGFFGGWRDAVLMRAVDVLLALPGILFAMAMIAVLGRSQTAALIAVGVTGIPSFARVTRAQVLALRKRDFVTAVEAFGGTSTYNMFRTILPNAWSPILVQVVVLASVAILLEAALAFLGVGIPPPTPSWGEMLRTGKSFLYEAPYYAVLPGLVLTLTILSFDSLGRSLTWLLEDRHELVELNVERAKP</sequence>
<evidence type="ECO:0000259" key="8">
    <source>
        <dbReference type="PROSITE" id="PS50928"/>
    </source>
</evidence>
<evidence type="ECO:0000313" key="9">
    <source>
        <dbReference type="EMBL" id="KAB0268623.1"/>
    </source>
</evidence>
<accession>A0A5N3PFX3</accession>
<feature type="transmembrane region" description="Helical" evidence="7">
    <location>
        <begin position="119"/>
        <end position="138"/>
    </location>
</feature>
<keyword evidence="4 7" id="KW-0812">Transmembrane</keyword>
<dbReference type="GO" id="GO:0005886">
    <property type="term" value="C:plasma membrane"/>
    <property type="evidence" value="ECO:0007669"/>
    <property type="project" value="UniProtKB-SubCell"/>
</dbReference>
<comment type="caution">
    <text evidence="9">The sequence shown here is derived from an EMBL/GenBank/DDBJ whole genome shotgun (WGS) entry which is preliminary data.</text>
</comment>
<dbReference type="Proteomes" id="UP000325684">
    <property type="component" value="Unassembled WGS sequence"/>
</dbReference>
<dbReference type="AlphaFoldDB" id="A0A5N3PFX3"/>
<gene>
    <name evidence="9" type="ORF">FEZ63_04045</name>
</gene>
<organism evidence="9 10">
    <name type="scientific">Microvirga brassicacearum</name>
    <dbReference type="NCBI Taxonomy" id="2580413"/>
    <lineage>
        <taxon>Bacteria</taxon>
        <taxon>Pseudomonadati</taxon>
        <taxon>Pseudomonadota</taxon>
        <taxon>Alphaproteobacteria</taxon>
        <taxon>Hyphomicrobiales</taxon>
        <taxon>Methylobacteriaceae</taxon>
        <taxon>Microvirga</taxon>
    </lineage>
</organism>
<evidence type="ECO:0000256" key="1">
    <source>
        <dbReference type="ARBA" id="ARBA00004651"/>
    </source>
</evidence>
<feature type="transmembrane region" description="Helical" evidence="7">
    <location>
        <begin position="83"/>
        <end position="107"/>
    </location>
</feature>
<dbReference type="InterPro" id="IPR050366">
    <property type="entry name" value="BP-dependent_transpt_permease"/>
</dbReference>
<dbReference type="OrthoDB" id="9766870at2"/>
<comment type="similarity">
    <text evidence="7">Belongs to the binding-protein-dependent transport system permease family.</text>
</comment>
<keyword evidence="3" id="KW-1003">Cell membrane</keyword>
<dbReference type="Pfam" id="PF00528">
    <property type="entry name" value="BPD_transp_1"/>
    <property type="match status" value="1"/>
</dbReference>
<dbReference type="EMBL" id="VCMV01000004">
    <property type="protein sequence ID" value="KAB0268623.1"/>
    <property type="molecule type" value="Genomic_DNA"/>
</dbReference>
<dbReference type="PANTHER" id="PTHR43386">
    <property type="entry name" value="OLIGOPEPTIDE TRANSPORT SYSTEM PERMEASE PROTEIN APPC"/>
    <property type="match status" value="1"/>
</dbReference>
<dbReference type="SUPFAM" id="SSF161098">
    <property type="entry name" value="MetI-like"/>
    <property type="match status" value="1"/>
</dbReference>
<evidence type="ECO:0000256" key="2">
    <source>
        <dbReference type="ARBA" id="ARBA00022448"/>
    </source>
</evidence>
<feature type="transmembrane region" description="Helical" evidence="7">
    <location>
        <begin position="144"/>
        <end position="161"/>
    </location>
</feature>
<protein>
    <submittedName>
        <fullName evidence="9">ABC transporter permease</fullName>
    </submittedName>
</protein>
<evidence type="ECO:0000256" key="4">
    <source>
        <dbReference type="ARBA" id="ARBA00022692"/>
    </source>
</evidence>
<feature type="transmembrane region" description="Helical" evidence="7">
    <location>
        <begin position="246"/>
        <end position="264"/>
    </location>
</feature>
<keyword evidence="10" id="KW-1185">Reference proteome</keyword>
<dbReference type="Pfam" id="PF12911">
    <property type="entry name" value="OppC_N"/>
    <property type="match status" value="1"/>
</dbReference>
<evidence type="ECO:0000256" key="3">
    <source>
        <dbReference type="ARBA" id="ARBA00022475"/>
    </source>
</evidence>
<keyword evidence="5 7" id="KW-1133">Transmembrane helix</keyword>
<dbReference type="CDD" id="cd06261">
    <property type="entry name" value="TM_PBP2"/>
    <property type="match status" value="1"/>
</dbReference>
<dbReference type="InterPro" id="IPR025966">
    <property type="entry name" value="OppC_N"/>
</dbReference>